<dbReference type="SUPFAM" id="SSF47370">
    <property type="entry name" value="Bromodomain"/>
    <property type="match status" value="1"/>
</dbReference>
<gene>
    <name evidence="5" type="ORF">Vretifemale_13909</name>
</gene>
<dbReference type="CDD" id="cd04369">
    <property type="entry name" value="Bromodomain"/>
    <property type="match status" value="1"/>
</dbReference>
<organism evidence="5 6">
    <name type="scientific">Volvox reticuliferus</name>
    <dbReference type="NCBI Taxonomy" id="1737510"/>
    <lineage>
        <taxon>Eukaryota</taxon>
        <taxon>Viridiplantae</taxon>
        <taxon>Chlorophyta</taxon>
        <taxon>core chlorophytes</taxon>
        <taxon>Chlorophyceae</taxon>
        <taxon>CS clade</taxon>
        <taxon>Chlamydomonadales</taxon>
        <taxon>Volvocaceae</taxon>
        <taxon>Volvox</taxon>
    </lineage>
</organism>
<dbReference type="SMART" id="SM00297">
    <property type="entry name" value="BROMO"/>
    <property type="match status" value="1"/>
</dbReference>
<dbReference type="OrthoDB" id="21449at2759"/>
<feature type="region of interest" description="Disordered" evidence="3">
    <location>
        <begin position="696"/>
        <end position="736"/>
    </location>
</feature>
<feature type="compositionally biased region" description="Gly residues" evidence="3">
    <location>
        <begin position="459"/>
        <end position="472"/>
    </location>
</feature>
<feature type="region of interest" description="Disordered" evidence="3">
    <location>
        <begin position="779"/>
        <end position="802"/>
    </location>
</feature>
<dbReference type="Proteomes" id="UP000747110">
    <property type="component" value="Unassembled WGS sequence"/>
</dbReference>
<dbReference type="AlphaFoldDB" id="A0A8J4CUC2"/>
<feature type="region of interest" description="Disordered" evidence="3">
    <location>
        <begin position="144"/>
        <end position="336"/>
    </location>
</feature>
<dbReference type="InterPro" id="IPR036427">
    <property type="entry name" value="Bromodomain-like_sf"/>
</dbReference>
<evidence type="ECO:0000256" key="3">
    <source>
        <dbReference type="SAM" id="MobiDB-lite"/>
    </source>
</evidence>
<keyword evidence="1 2" id="KW-0103">Bromodomain</keyword>
<dbReference type="InterPro" id="IPR001487">
    <property type="entry name" value="Bromodomain"/>
</dbReference>
<evidence type="ECO:0000259" key="4">
    <source>
        <dbReference type="PROSITE" id="PS50014"/>
    </source>
</evidence>
<feature type="compositionally biased region" description="Low complexity" evidence="3">
    <location>
        <begin position="321"/>
        <end position="331"/>
    </location>
</feature>
<dbReference type="PRINTS" id="PR00503">
    <property type="entry name" value="BROMODOMAIN"/>
</dbReference>
<dbReference type="PROSITE" id="PS50014">
    <property type="entry name" value="BROMODOMAIN_2"/>
    <property type="match status" value="1"/>
</dbReference>
<dbReference type="Pfam" id="PF00439">
    <property type="entry name" value="Bromodomain"/>
    <property type="match status" value="1"/>
</dbReference>
<dbReference type="PANTHER" id="PTHR45926">
    <property type="entry name" value="OSJNBA0053K19.4 PROTEIN"/>
    <property type="match status" value="1"/>
</dbReference>
<dbReference type="EMBL" id="BNCP01000032">
    <property type="protein sequence ID" value="GIL85363.1"/>
    <property type="molecule type" value="Genomic_DNA"/>
</dbReference>
<evidence type="ECO:0000313" key="6">
    <source>
        <dbReference type="Proteomes" id="UP000747110"/>
    </source>
</evidence>
<feature type="region of interest" description="Disordered" evidence="3">
    <location>
        <begin position="429"/>
        <end position="481"/>
    </location>
</feature>
<feature type="compositionally biased region" description="Low complexity" evidence="3">
    <location>
        <begin position="144"/>
        <end position="171"/>
    </location>
</feature>
<evidence type="ECO:0000256" key="2">
    <source>
        <dbReference type="PROSITE-ProRule" id="PRU00035"/>
    </source>
</evidence>
<feature type="domain" description="Bromo" evidence="4">
    <location>
        <begin position="25"/>
        <end position="97"/>
    </location>
</feature>
<feature type="compositionally biased region" description="Polar residues" evidence="3">
    <location>
        <begin position="197"/>
        <end position="210"/>
    </location>
</feature>
<feature type="region of interest" description="Disordered" evidence="3">
    <location>
        <begin position="822"/>
        <end position="863"/>
    </location>
</feature>
<name>A0A8J4CUC2_9CHLO</name>
<sequence>MMKSDKAELEDKAWRACKGAINSIWQSQHSWCFREPVDEERHRAPNYYAVIKDPQDLLTIRTRLENAKYKSPLEVDAAVRKMCENAFTYNAEDHDVHKAARNVLAQWMDLWDSRNVAALWAAAQDPASRVALCQTLSGRRAVAGASGSAGLQQQQQQQQPQQPLQTKLLKQQNHHHPQQQRARQQSVPLGDAVETALQGSRSRLQSREPSSQPPDRMQIMQEDVVATSQPLASVPSQDERQQHRPLQLHAQKGQSASQAPTQAQQPARGVSLPAQSLQQEQREQAILQGAAHGGQQRTQQHMQNYHHYQQQQQRLGGGLGSRPIASRSRSAPHPPLTPFRILQFPPDSLVGSDHSPVPLLLSLLRAATWLPQLFLSSGRLKAQLLGGRTSDPELLLVRCLCSECGSQLLPGYMPLTHFYMHSRGAEGDAAGLDEATTPSASDAEAEGRPATDGNAPAAGSGGSSSGGGGNSAVGGSSRSKARVRVADMESLKRRVWSSLRCGSKLEKAAEVPFLEKVRQRAEAAGGASLIGRRVWVYHFSEFLAPPNNLFGTWQPATIQGYTMETGEHELRYDLDPQGPVELVQLAVNFLHFGETHPAPGFRPLGPNNEIFNTNLHLATFHTFFASSAAEGPAPSVPVPPQTHAQAQQRRGSSITQQKAPAAAAAAAITAAVSDAADVVAAGPQSDAAHLLRVNGNASHDPAAGHGAAPGVGHGLRPGELRGLRGRVAPGSEPGSATNAIVIESDEDDTPAPAAQQPSGNIISPFSLRLAAQTSGQLPHATLQGQHQGHQQQQAPPSQQQQHVQLLSLNPYGAPATAALATSGDGYPLAPHLPQQHRTAQDVCTGPGAMAQPSGVPAGALPAS</sequence>
<comment type="caution">
    <text evidence="5">The sequence shown here is derived from an EMBL/GenBank/DDBJ whole genome shotgun (WGS) entry which is preliminary data.</text>
</comment>
<proteinExistence type="predicted"/>
<keyword evidence="6" id="KW-1185">Reference proteome</keyword>
<accession>A0A8J4CUC2</accession>
<feature type="compositionally biased region" description="Polar residues" evidence="3">
    <location>
        <begin position="642"/>
        <end position="658"/>
    </location>
</feature>
<evidence type="ECO:0000256" key="1">
    <source>
        <dbReference type="ARBA" id="ARBA00023117"/>
    </source>
</evidence>
<feature type="compositionally biased region" description="Low complexity" evidence="3">
    <location>
        <begin position="254"/>
        <end position="267"/>
    </location>
</feature>
<feature type="region of interest" description="Disordered" evidence="3">
    <location>
        <begin position="629"/>
        <end position="658"/>
    </location>
</feature>
<protein>
    <recommendedName>
        <fullName evidence="4">Bromo domain-containing protein</fullName>
    </recommendedName>
</protein>
<evidence type="ECO:0000313" key="5">
    <source>
        <dbReference type="EMBL" id="GIL85363.1"/>
    </source>
</evidence>
<dbReference type="Gene3D" id="1.20.920.10">
    <property type="entry name" value="Bromodomain-like"/>
    <property type="match status" value="1"/>
</dbReference>
<feature type="compositionally biased region" description="Low complexity" evidence="3">
    <location>
        <begin position="299"/>
        <end position="313"/>
    </location>
</feature>
<feature type="compositionally biased region" description="Polar residues" evidence="3">
    <location>
        <begin position="226"/>
        <end position="236"/>
    </location>
</feature>
<reference evidence="5" key="1">
    <citation type="journal article" date="2021" name="Proc. Natl. Acad. Sci. U.S.A.">
        <title>Three genomes in the algal genus Volvox reveal the fate of a haploid sex-determining region after a transition to homothallism.</title>
        <authorList>
            <person name="Yamamoto K."/>
            <person name="Hamaji T."/>
            <person name="Kawai-Toyooka H."/>
            <person name="Matsuzaki R."/>
            <person name="Takahashi F."/>
            <person name="Nishimura Y."/>
            <person name="Kawachi M."/>
            <person name="Noguchi H."/>
            <person name="Minakuchi Y."/>
            <person name="Umen J.G."/>
            <person name="Toyoda A."/>
            <person name="Nozaki H."/>
        </authorList>
    </citation>
    <scope>NUCLEOTIDE SEQUENCE</scope>
    <source>
        <strain evidence="5">NIES-3786</strain>
    </source>
</reference>
<feature type="non-terminal residue" evidence="5">
    <location>
        <position position="863"/>
    </location>
</feature>